<evidence type="ECO:0000256" key="2">
    <source>
        <dbReference type="ARBA" id="ARBA00022448"/>
    </source>
</evidence>
<keyword evidence="3" id="KW-1003">Cell membrane</keyword>
<organism evidence="9 10">
    <name type="scientific">Parafrankia irregularis</name>
    <dbReference type="NCBI Taxonomy" id="795642"/>
    <lineage>
        <taxon>Bacteria</taxon>
        <taxon>Bacillati</taxon>
        <taxon>Actinomycetota</taxon>
        <taxon>Actinomycetes</taxon>
        <taxon>Frankiales</taxon>
        <taxon>Frankiaceae</taxon>
        <taxon>Parafrankia</taxon>
    </lineage>
</organism>
<comment type="subcellular location">
    <subcellularLocation>
        <location evidence="1 7">Cell membrane</location>
        <topology evidence="1 7">Multi-pass membrane protein</topology>
    </subcellularLocation>
</comment>
<name>A0A0S4QY81_9ACTN</name>
<dbReference type="GO" id="GO:0005886">
    <property type="term" value="C:plasma membrane"/>
    <property type="evidence" value="ECO:0007669"/>
    <property type="project" value="UniProtKB-SubCell"/>
</dbReference>
<dbReference type="InterPro" id="IPR000515">
    <property type="entry name" value="MetI-like"/>
</dbReference>
<dbReference type="AlphaFoldDB" id="A0A0S4QY81"/>
<accession>A0A0S4QY81</accession>
<dbReference type="PANTHER" id="PTHR43163:SF6">
    <property type="entry name" value="DIPEPTIDE TRANSPORT SYSTEM PERMEASE PROTEIN DPPB-RELATED"/>
    <property type="match status" value="1"/>
</dbReference>
<evidence type="ECO:0000313" key="10">
    <source>
        <dbReference type="Proteomes" id="UP000198802"/>
    </source>
</evidence>
<feature type="domain" description="ABC transmembrane type-1" evidence="8">
    <location>
        <begin position="95"/>
        <end position="302"/>
    </location>
</feature>
<dbReference type="GO" id="GO:0055085">
    <property type="term" value="P:transmembrane transport"/>
    <property type="evidence" value="ECO:0007669"/>
    <property type="project" value="InterPro"/>
</dbReference>
<sequence length="319" mass="34161">MLRYLVRRLPSAVLVLFLASVLIFAIIRLIPGDPATSLAGSDASPEAVAAIRHDLGLDQSVPSQYLSWIGNVLTFDFGQSYSVGGEITSLVADGFGNTVILTLSALLLAILIAIVVGPVWATTRNRWLESAITVVNTISVALPTFVSGVLLVLLFTVIFPVLPSAGVPPDGMFARLDITLQYLVLPALCLALPVSAVLSRFLAETLRTQLRQPYILTATALGVPRRRLLLRYAMRNALPTTVTVIGLQAGSLLGGAVLVEAIFAWPGIGQLIEQAIGRRDYPVVQVLLLLSVFVFVVIQLLTDLVHALLDPRVRIGGAQ</sequence>
<feature type="transmembrane region" description="Helical" evidence="7">
    <location>
        <begin position="237"/>
        <end position="263"/>
    </location>
</feature>
<feature type="transmembrane region" description="Helical" evidence="7">
    <location>
        <begin position="99"/>
        <end position="121"/>
    </location>
</feature>
<dbReference type="InterPro" id="IPR035906">
    <property type="entry name" value="MetI-like_sf"/>
</dbReference>
<keyword evidence="6 7" id="KW-0472">Membrane</keyword>
<dbReference type="Proteomes" id="UP000198802">
    <property type="component" value="Unassembled WGS sequence"/>
</dbReference>
<dbReference type="RefSeq" id="WP_091285497.1">
    <property type="nucleotide sequence ID" value="NZ_FAOZ01000041.1"/>
</dbReference>
<dbReference type="PROSITE" id="PS50928">
    <property type="entry name" value="ABC_TM1"/>
    <property type="match status" value="1"/>
</dbReference>
<keyword evidence="5 7" id="KW-1133">Transmembrane helix</keyword>
<dbReference type="Gene3D" id="1.10.3720.10">
    <property type="entry name" value="MetI-like"/>
    <property type="match status" value="1"/>
</dbReference>
<dbReference type="SUPFAM" id="SSF161098">
    <property type="entry name" value="MetI-like"/>
    <property type="match status" value="1"/>
</dbReference>
<evidence type="ECO:0000256" key="3">
    <source>
        <dbReference type="ARBA" id="ARBA00022475"/>
    </source>
</evidence>
<feature type="transmembrane region" description="Helical" evidence="7">
    <location>
        <begin position="12"/>
        <end position="30"/>
    </location>
</feature>
<feature type="transmembrane region" description="Helical" evidence="7">
    <location>
        <begin position="283"/>
        <end position="309"/>
    </location>
</feature>
<evidence type="ECO:0000256" key="4">
    <source>
        <dbReference type="ARBA" id="ARBA00022692"/>
    </source>
</evidence>
<evidence type="ECO:0000313" key="9">
    <source>
        <dbReference type="EMBL" id="CUU60493.1"/>
    </source>
</evidence>
<dbReference type="EMBL" id="FAOZ01000041">
    <property type="protein sequence ID" value="CUU60493.1"/>
    <property type="molecule type" value="Genomic_DNA"/>
</dbReference>
<keyword evidence="2 7" id="KW-0813">Transport</keyword>
<comment type="similarity">
    <text evidence="7">Belongs to the binding-protein-dependent transport system permease family.</text>
</comment>
<feature type="transmembrane region" description="Helical" evidence="7">
    <location>
        <begin position="133"/>
        <end position="162"/>
    </location>
</feature>
<keyword evidence="4 7" id="KW-0812">Transmembrane</keyword>
<dbReference type="CDD" id="cd06261">
    <property type="entry name" value="TM_PBP2"/>
    <property type="match status" value="1"/>
</dbReference>
<dbReference type="Pfam" id="PF00528">
    <property type="entry name" value="BPD_transp_1"/>
    <property type="match status" value="1"/>
</dbReference>
<evidence type="ECO:0000256" key="1">
    <source>
        <dbReference type="ARBA" id="ARBA00004651"/>
    </source>
</evidence>
<proteinExistence type="inferred from homology"/>
<dbReference type="PANTHER" id="PTHR43163">
    <property type="entry name" value="DIPEPTIDE TRANSPORT SYSTEM PERMEASE PROTEIN DPPB-RELATED"/>
    <property type="match status" value="1"/>
</dbReference>
<evidence type="ECO:0000256" key="6">
    <source>
        <dbReference type="ARBA" id="ARBA00023136"/>
    </source>
</evidence>
<gene>
    <name evidence="9" type="ORF">Ga0074812_14112</name>
</gene>
<dbReference type="InterPro" id="IPR045621">
    <property type="entry name" value="BPD_transp_1_N"/>
</dbReference>
<feature type="transmembrane region" description="Helical" evidence="7">
    <location>
        <begin position="182"/>
        <end position="203"/>
    </location>
</feature>
<reference evidence="10" key="1">
    <citation type="submission" date="2015-11" db="EMBL/GenBank/DDBJ databases">
        <authorList>
            <person name="Varghese N."/>
        </authorList>
    </citation>
    <scope>NUCLEOTIDE SEQUENCE [LARGE SCALE GENOMIC DNA]</scope>
    <source>
        <strain evidence="10">DSM 45899</strain>
    </source>
</reference>
<evidence type="ECO:0000256" key="7">
    <source>
        <dbReference type="RuleBase" id="RU363032"/>
    </source>
</evidence>
<keyword evidence="10" id="KW-1185">Reference proteome</keyword>
<evidence type="ECO:0000256" key="5">
    <source>
        <dbReference type="ARBA" id="ARBA00022989"/>
    </source>
</evidence>
<evidence type="ECO:0000259" key="8">
    <source>
        <dbReference type="PROSITE" id="PS50928"/>
    </source>
</evidence>
<dbReference type="Pfam" id="PF19300">
    <property type="entry name" value="BPD_transp_1_N"/>
    <property type="match status" value="1"/>
</dbReference>
<protein>
    <submittedName>
        <fullName evidence="9">Peptide/nickel transport system permease protein</fullName>
    </submittedName>
</protein>